<dbReference type="Proteomes" id="UP000434172">
    <property type="component" value="Unassembled WGS sequence"/>
</dbReference>
<evidence type="ECO:0008006" key="3">
    <source>
        <dbReference type="Google" id="ProtNLM"/>
    </source>
</evidence>
<name>A0A8H3WGM4_9PEZI</name>
<proteinExistence type="predicted"/>
<evidence type="ECO:0000313" key="1">
    <source>
        <dbReference type="EMBL" id="KAF0326684.1"/>
    </source>
</evidence>
<dbReference type="SUPFAM" id="SSF52047">
    <property type="entry name" value="RNI-like"/>
    <property type="match status" value="1"/>
</dbReference>
<dbReference type="Gene3D" id="3.80.10.10">
    <property type="entry name" value="Ribonuclease Inhibitor"/>
    <property type="match status" value="1"/>
</dbReference>
<dbReference type="EMBL" id="WOWK01000028">
    <property type="protein sequence ID" value="KAF0326684.1"/>
    <property type="molecule type" value="Genomic_DNA"/>
</dbReference>
<gene>
    <name evidence="1" type="ORF">GQ607_006024</name>
</gene>
<accession>A0A8H3WGM4</accession>
<keyword evidence="2" id="KW-1185">Reference proteome</keyword>
<evidence type="ECO:0000313" key="2">
    <source>
        <dbReference type="Proteomes" id="UP000434172"/>
    </source>
</evidence>
<comment type="caution">
    <text evidence="1">The sequence shown here is derived from an EMBL/GenBank/DDBJ whole genome shotgun (WGS) entry which is preliminary data.</text>
</comment>
<reference evidence="1 2" key="1">
    <citation type="submission" date="2019-12" db="EMBL/GenBank/DDBJ databases">
        <title>A genome sequence resource for the geographically widespread anthracnose pathogen Colletotrichum asianum.</title>
        <authorList>
            <person name="Meng Y."/>
        </authorList>
    </citation>
    <scope>NUCLEOTIDE SEQUENCE [LARGE SCALE GENOMIC DNA]</scope>
    <source>
        <strain evidence="1 2">ICMP 18580</strain>
    </source>
</reference>
<sequence>MAQLVDLPKEIILTICSVLRSERSTRHLLHTNTTDEEIDHVLHQVQKAVMNLSLVNKEFRALLFRESYTFVSITGKAAASKMISLLRLVRWNDIMRKSIRDFHLHIEEFENSRETVQEADIMFLEQTAASLGIAINKRLGFLTMHTNFMHGRPFTIHEACKKGSVPFTFMASILLLMHLQRMEELFLEVSEPHIRFIGNFCGLIEGIRFPVLQSLALRGTRRGVGHDLDESEPSVISHEALKNLFIAAPKLDDLFLQRYHLLGRVGASRNTQIRSLVLHGVYAQLAELPSTIEACEMLETFIHIKSMHEIEDDYLEIHPGDSCLAFAFASRNRASSLQTVVLDFRPNDGQDPFSRRVSSFEDFTQLRSLWISMNSLDNSAYPIRNLPASLERLHLAGLSWELAEDLLWLADQIEWGNFPRLREVCIDGEGCDITNIINRFRECGIHADSKIDNPITW</sequence>
<protein>
    <recommendedName>
        <fullName evidence="3">F-box domain-containing protein</fullName>
    </recommendedName>
</protein>
<dbReference type="OrthoDB" id="4803187at2759"/>
<dbReference type="AlphaFoldDB" id="A0A8H3WGM4"/>
<dbReference type="InterPro" id="IPR032675">
    <property type="entry name" value="LRR_dom_sf"/>
</dbReference>
<organism evidence="1 2">
    <name type="scientific">Colletotrichum asianum</name>
    <dbReference type="NCBI Taxonomy" id="702518"/>
    <lineage>
        <taxon>Eukaryota</taxon>
        <taxon>Fungi</taxon>
        <taxon>Dikarya</taxon>
        <taxon>Ascomycota</taxon>
        <taxon>Pezizomycotina</taxon>
        <taxon>Sordariomycetes</taxon>
        <taxon>Hypocreomycetidae</taxon>
        <taxon>Glomerellales</taxon>
        <taxon>Glomerellaceae</taxon>
        <taxon>Colletotrichum</taxon>
        <taxon>Colletotrichum gloeosporioides species complex</taxon>
    </lineage>
</organism>